<evidence type="ECO:0000313" key="4">
    <source>
        <dbReference type="EMBL" id="ETF01173.1"/>
    </source>
</evidence>
<dbReference type="SUPFAM" id="SSF56672">
    <property type="entry name" value="DNA/RNA polymerases"/>
    <property type="match status" value="1"/>
</dbReference>
<dbReference type="eggNOG" id="COG0389">
    <property type="taxonomic scope" value="Bacteria"/>
</dbReference>
<keyword evidence="2" id="KW-0227">DNA damage</keyword>
<accession>V8QPB8</accession>
<dbReference type="Proteomes" id="UP000018733">
    <property type="component" value="Unassembled WGS sequence"/>
</dbReference>
<dbReference type="CDD" id="cd03468">
    <property type="entry name" value="PolY_like"/>
    <property type="match status" value="1"/>
</dbReference>
<dbReference type="InterPro" id="IPR043502">
    <property type="entry name" value="DNA/RNA_pol_sf"/>
</dbReference>
<proteinExistence type="inferred from homology"/>
<dbReference type="SMR" id="V8QPB8"/>
<dbReference type="EMBL" id="AYXT01000012">
    <property type="protein sequence ID" value="ETF01173.1"/>
    <property type="molecule type" value="Genomic_DNA"/>
</dbReference>
<dbReference type="AlphaFoldDB" id="V8QPB8"/>
<evidence type="ECO:0000259" key="3">
    <source>
        <dbReference type="Pfam" id="PF00817"/>
    </source>
</evidence>
<dbReference type="Gene3D" id="3.40.1170.60">
    <property type="match status" value="1"/>
</dbReference>
<feature type="domain" description="UmuC" evidence="3">
    <location>
        <begin position="22"/>
        <end position="144"/>
    </location>
</feature>
<dbReference type="InterPro" id="IPR050356">
    <property type="entry name" value="SulA_CellDiv_inhibitor"/>
</dbReference>
<dbReference type="InterPro" id="IPR001126">
    <property type="entry name" value="UmuC"/>
</dbReference>
<keyword evidence="5" id="KW-1185">Reference proteome</keyword>
<dbReference type="PANTHER" id="PTHR35369">
    <property type="entry name" value="BLR3025 PROTEIN-RELATED"/>
    <property type="match status" value="1"/>
</dbReference>
<dbReference type="STRING" id="1424334.W822_18085"/>
<organism evidence="4 5">
    <name type="scientific">Advenella kashmirensis W13003</name>
    <dbReference type="NCBI Taxonomy" id="1424334"/>
    <lineage>
        <taxon>Bacteria</taxon>
        <taxon>Pseudomonadati</taxon>
        <taxon>Pseudomonadota</taxon>
        <taxon>Betaproteobacteria</taxon>
        <taxon>Burkholderiales</taxon>
        <taxon>Alcaligenaceae</taxon>
    </lineage>
</organism>
<dbReference type="OrthoDB" id="625722at2"/>
<dbReference type="RefSeq" id="WP_024006549.1">
    <property type="nucleotide sequence ID" value="NZ_KI650981.1"/>
</dbReference>
<dbReference type="PANTHER" id="PTHR35369:SF2">
    <property type="entry name" value="BLR3025 PROTEIN"/>
    <property type="match status" value="1"/>
</dbReference>
<protein>
    <submittedName>
        <fullName evidence="4">DNA polymerase</fullName>
    </submittedName>
</protein>
<dbReference type="InterPro" id="IPR043128">
    <property type="entry name" value="Rev_trsase/Diguanyl_cyclase"/>
</dbReference>
<comment type="similarity">
    <text evidence="1">Belongs to the DNA polymerase type-Y family.</text>
</comment>
<dbReference type="Gene3D" id="3.30.70.270">
    <property type="match status" value="1"/>
</dbReference>
<reference evidence="4 5" key="1">
    <citation type="journal article" date="2014" name="Genome Announc.">
        <title>Draft Genome Sequence of Advenella kashmirensis Strain W13003, a Polycyclic Aromatic Hydrocarbon-Degrading Bacterium.</title>
        <authorList>
            <person name="Wang X."/>
            <person name="Jin D."/>
            <person name="Zhou L."/>
            <person name="Wu L."/>
            <person name="An W."/>
            <person name="Zhao L."/>
        </authorList>
    </citation>
    <scope>NUCLEOTIDE SEQUENCE [LARGE SCALE GENOMIC DNA]</scope>
    <source>
        <strain evidence="4 5">W13003</strain>
    </source>
</reference>
<sequence>MRTWIAVHLLHPTLDTLCPDWRRLAAVVMDHDLVRVCSPLAWETGVRPGMRAGGVNALCPQAVLTQYDEHIHQSAMQAAALALLQYTPELALDEQDTLLLDVTGSLSLFGGIRRLYRRIQGTLQGLCLSARCAIAATAGGAWLLATVPTVACVAPSGAITACAHTRGRRCLKLHSLFGRLDTLPANALPAARPYEAWLDNIGCGTLGALRQLPRAGLQRRTSKQLLQALDAAYGKTPEIFEWITAPLQFHGRIELVERIESTEAVARVAGRLLEQLCGWLTGHQQAVTQMALLLEHERGRHARPPTPLALAASTPTRDPAHLMRLLQEHLHHLKLEAPVIAMALEVHRVQDLAPVPDDLFPDPGGTPQDRQRVIDIILARLGHDRVLQPQLHADHRPEMANQWAAAGPSRIVGHTVQGGERPCWLLEKPLPLAVRRNRPWYGTPLHILHGPERIEDGWWDGWTQRDYFLAEDEAGIRYWLFQDRRKKLRWFLHGVFG</sequence>
<evidence type="ECO:0000313" key="5">
    <source>
        <dbReference type="Proteomes" id="UP000018733"/>
    </source>
</evidence>
<gene>
    <name evidence="4" type="ORF">W822_18085</name>
</gene>
<dbReference type="HOGENOM" id="CLU_028184_0_0_4"/>
<dbReference type="GO" id="GO:0006281">
    <property type="term" value="P:DNA repair"/>
    <property type="evidence" value="ECO:0007669"/>
    <property type="project" value="InterPro"/>
</dbReference>
<dbReference type="Pfam" id="PF00817">
    <property type="entry name" value="IMS"/>
    <property type="match status" value="1"/>
</dbReference>
<evidence type="ECO:0000256" key="1">
    <source>
        <dbReference type="ARBA" id="ARBA00010945"/>
    </source>
</evidence>
<dbReference type="PATRIC" id="fig|1424334.3.peg.3634"/>
<comment type="caution">
    <text evidence="4">The sequence shown here is derived from an EMBL/GenBank/DDBJ whole genome shotgun (WGS) entry which is preliminary data.</text>
</comment>
<evidence type="ECO:0000256" key="2">
    <source>
        <dbReference type="ARBA" id="ARBA00022763"/>
    </source>
</evidence>
<name>V8QPB8_9BURK</name>